<dbReference type="AlphaFoldDB" id="A0A2N0PAW2"/>
<name>A0A2N0PAW2_9GLOM</name>
<dbReference type="Proteomes" id="UP000232722">
    <property type="component" value="Unassembled WGS sequence"/>
</dbReference>
<accession>A0A2N0PAW2</accession>
<dbReference type="VEuPathDB" id="FungiDB:FUN_016989"/>
<protein>
    <submittedName>
        <fullName evidence="2">Uncharacterized protein</fullName>
    </submittedName>
</protein>
<comment type="caution">
    <text evidence="2">The sequence shown here is derived from an EMBL/GenBank/DDBJ whole genome shotgun (WGS) entry which is preliminary data.</text>
</comment>
<reference evidence="2 3" key="1">
    <citation type="submission" date="2016-04" db="EMBL/GenBank/DDBJ databases">
        <title>Genome analyses suggest a sexual origin of heterokaryosis in a supposedly ancient asexual fungus.</title>
        <authorList>
            <person name="Ropars J."/>
            <person name="Sedzielewska K."/>
            <person name="Noel J."/>
            <person name="Charron P."/>
            <person name="Farinelli L."/>
            <person name="Marton T."/>
            <person name="Kruger M."/>
            <person name="Pelin A."/>
            <person name="Brachmann A."/>
            <person name="Corradi N."/>
        </authorList>
    </citation>
    <scope>NUCLEOTIDE SEQUENCE [LARGE SCALE GENOMIC DNA]</scope>
    <source>
        <strain evidence="2 3">A5</strain>
    </source>
</reference>
<evidence type="ECO:0000313" key="2">
    <source>
        <dbReference type="EMBL" id="PKC03962.1"/>
    </source>
</evidence>
<gene>
    <name evidence="2" type="ORF">RhiirA5_362787</name>
    <name evidence="1" type="ORF">RhiirA5_365447</name>
</gene>
<reference evidence="2 3" key="2">
    <citation type="submission" date="2017-09" db="EMBL/GenBank/DDBJ databases">
        <title>Extensive intraspecific genome diversity in a model arbuscular mycorrhizal fungus.</title>
        <authorList>
            <person name="Chen E.C."/>
            <person name="Morin E."/>
            <person name="Beaudet D."/>
            <person name="Noel J."/>
            <person name="Ndikumana S."/>
            <person name="Charron P."/>
            <person name="St-Onge C."/>
            <person name="Giorgi J."/>
            <person name="Grigoriev I.V."/>
            <person name="Roux C."/>
            <person name="Martin F.M."/>
            <person name="Corradi N."/>
        </authorList>
    </citation>
    <scope>NUCLEOTIDE SEQUENCE [LARGE SCALE GENOMIC DNA]</scope>
    <source>
        <strain evidence="2 3">A5</strain>
    </source>
</reference>
<dbReference type="EMBL" id="LLXJ01001087">
    <property type="protein sequence ID" value="PKC03962.1"/>
    <property type="molecule type" value="Genomic_DNA"/>
</dbReference>
<evidence type="ECO:0000313" key="3">
    <source>
        <dbReference type="Proteomes" id="UP000232722"/>
    </source>
</evidence>
<evidence type="ECO:0000313" key="1">
    <source>
        <dbReference type="EMBL" id="PKC00783.1"/>
    </source>
</evidence>
<sequence>MKARNYTFDEMCYSVAVDIRSLGGSIKISTVKNFYSGVGRSTVGTVNQINAWVASFNNNAE</sequence>
<proteinExistence type="predicted"/>
<dbReference type="VEuPathDB" id="FungiDB:RhiirFUN_011885"/>
<dbReference type="VEuPathDB" id="FungiDB:RhiirA1_428276"/>
<dbReference type="EMBL" id="LLXJ01001783">
    <property type="protein sequence ID" value="PKC00783.1"/>
    <property type="molecule type" value="Genomic_DNA"/>
</dbReference>
<organism evidence="2 3">
    <name type="scientific">Rhizophagus irregularis</name>
    <dbReference type="NCBI Taxonomy" id="588596"/>
    <lineage>
        <taxon>Eukaryota</taxon>
        <taxon>Fungi</taxon>
        <taxon>Fungi incertae sedis</taxon>
        <taxon>Mucoromycota</taxon>
        <taxon>Glomeromycotina</taxon>
        <taxon>Glomeromycetes</taxon>
        <taxon>Glomerales</taxon>
        <taxon>Glomeraceae</taxon>
        <taxon>Rhizophagus</taxon>
    </lineage>
</organism>